<evidence type="ECO:0000256" key="1">
    <source>
        <dbReference type="SAM" id="MobiDB-lite"/>
    </source>
</evidence>
<organism evidence="2 3">
    <name type="scientific">Rhodotorula taiwanensis</name>
    <dbReference type="NCBI Taxonomy" id="741276"/>
    <lineage>
        <taxon>Eukaryota</taxon>
        <taxon>Fungi</taxon>
        <taxon>Dikarya</taxon>
        <taxon>Basidiomycota</taxon>
        <taxon>Pucciniomycotina</taxon>
        <taxon>Microbotryomycetes</taxon>
        <taxon>Sporidiobolales</taxon>
        <taxon>Sporidiobolaceae</taxon>
        <taxon>Rhodotorula</taxon>
    </lineage>
</organism>
<evidence type="ECO:0000313" key="3">
    <source>
        <dbReference type="Proteomes" id="UP000237144"/>
    </source>
</evidence>
<evidence type="ECO:0000313" key="2">
    <source>
        <dbReference type="EMBL" id="POY71918.1"/>
    </source>
</evidence>
<gene>
    <name evidence="2" type="ORF">BMF94_5054</name>
</gene>
<feature type="compositionally biased region" description="Polar residues" evidence="1">
    <location>
        <begin position="1"/>
        <end position="19"/>
    </location>
</feature>
<dbReference type="AlphaFoldDB" id="A0A2S5B566"/>
<keyword evidence="3" id="KW-1185">Reference proteome</keyword>
<feature type="compositionally biased region" description="Low complexity" evidence="1">
    <location>
        <begin position="23"/>
        <end position="46"/>
    </location>
</feature>
<comment type="caution">
    <text evidence="2">The sequence shown here is derived from an EMBL/GenBank/DDBJ whole genome shotgun (WGS) entry which is preliminary data.</text>
</comment>
<protein>
    <submittedName>
        <fullName evidence="2">Uncharacterized protein</fullName>
    </submittedName>
</protein>
<accession>A0A2S5B566</accession>
<feature type="region of interest" description="Disordered" evidence="1">
    <location>
        <begin position="1"/>
        <end position="59"/>
    </location>
</feature>
<sequence length="581" mass="64008">MATASSYHQFSRGRSSGNERATGVGVPQQNGQQVGSSSSAHASVASRLKPRSEAGDKSGLQPIPTVTLLSLPDELLSRIFGLVHAVYQRDKPGMPPIGALLISKRITAIANRIWMRVLVAPSDFYHYRNDAYFAGVLSRSDTSVYTQEIDLSLGGIYFHLPMAVVARLFASRKLAVHYPSGQAIVPSIRAAWGDLVEHLPALTDLELPMIDEPLGRVISAVAKERSLCLHGAWHAYDPALRLSNVTGHVVRGPASPCRFAWTSAKRIELSSESFESHAAWTIIGDLEILEEQAAPLPLEILKLDLDNVAKPVEFYELWRNSTFAQICGLLKSFPNLDALTLDTLRYYASAPSPAATLSDRARFTQLIESTELERIASFPFLPALIAFLVPTKQSATPFPLKHLRLEICDRALISPAYGQLLTTLLETICGIFSDEGIQNLAIITRRAPNMAGTSLVPSVTQLTVGRRHVLSEKAQLEKLRHFIANFPNVQDLVLESLYYGASTAGLHLALSSAQRFQQLFADRQMQRAIANPFLIALVASLLPTRVLRLIVRDKSLPGCELRFTRPAAEREFFGVEKWTVE</sequence>
<name>A0A2S5B566_9BASI</name>
<reference evidence="2 3" key="1">
    <citation type="journal article" date="2018" name="Front. Microbiol.">
        <title>Prospects for Fungal Bioremediation of Acidic Radioactive Waste Sites: Characterization and Genome Sequence of Rhodotorula taiwanensis MD1149.</title>
        <authorList>
            <person name="Tkavc R."/>
            <person name="Matrosova V.Y."/>
            <person name="Grichenko O.E."/>
            <person name="Gostincar C."/>
            <person name="Volpe R.P."/>
            <person name="Klimenkova P."/>
            <person name="Gaidamakova E.K."/>
            <person name="Zhou C.E."/>
            <person name="Stewart B.J."/>
            <person name="Lyman M.G."/>
            <person name="Malfatti S.A."/>
            <person name="Rubinfeld B."/>
            <person name="Courtot M."/>
            <person name="Singh J."/>
            <person name="Dalgard C.L."/>
            <person name="Hamilton T."/>
            <person name="Frey K.G."/>
            <person name="Gunde-Cimerman N."/>
            <person name="Dugan L."/>
            <person name="Daly M.J."/>
        </authorList>
    </citation>
    <scope>NUCLEOTIDE SEQUENCE [LARGE SCALE GENOMIC DNA]</scope>
    <source>
        <strain evidence="2 3">MD1149</strain>
    </source>
</reference>
<dbReference type="EMBL" id="PJQD01000069">
    <property type="protein sequence ID" value="POY71918.1"/>
    <property type="molecule type" value="Genomic_DNA"/>
</dbReference>
<dbReference type="Proteomes" id="UP000237144">
    <property type="component" value="Unassembled WGS sequence"/>
</dbReference>
<proteinExistence type="predicted"/>